<gene>
    <name evidence="1" type="ordered locus">Deipe_1442</name>
</gene>
<dbReference type="KEGG" id="dpd:Deipe_1442"/>
<dbReference type="OrthoDB" id="3670101at2"/>
<reference evidence="2" key="1">
    <citation type="submission" date="2012-03" db="EMBL/GenBank/DDBJ databases">
        <title>Complete sequence of chromosome of Deinococcus peraridilitoris DSM 19664.</title>
        <authorList>
            <person name="Lucas S."/>
            <person name="Copeland A."/>
            <person name="Lapidus A."/>
            <person name="Glavina del Rio T."/>
            <person name="Dalin E."/>
            <person name="Tice H."/>
            <person name="Bruce D."/>
            <person name="Goodwin L."/>
            <person name="Pitluck S."/>
            <person name="Peters L."/>
            <person name="Mikhailova N."/>
            <person name="Lu M."/>
            <person name="Kyrpides N."/>
            <person name="Mavromatis K."/>
            <person name="Ivanova N."/>
            <person name="Brettin T."/>
            <person name="Detter J.C."/>
            <person name="Han C."/>
            <person name="Larimer F."/>
            <person name="Land M."/>
            <person name="Hauser L."/>
            <person name="Markowitz V."/>
            <person name="Cheng J.-F."/>
            <person name="Hugenholtz P."/>
            <person name="Woyke T."/>
            <person name="Wu D."/>
            <person name="Pukall R."/>
            <person name="Steenblock K."/>
            <person name="Brambilla E."/>
            <person name="Klenk H.-P."/>
            <person name="Eisen J.A."/>
        </authorList>
    </citation>
    <scope>NUCLEOTIDE SEQUENCE [LARGE SCALE GENOMIC DNA]</scope>
    <source>
        <strain evidence="2">DSM 19664 / LMG 22246 / CIP 109416 / KR-200</strain>
    </source>
</reference>
<dbReference type="EMBL" id="CP003382">
    <property type="protein sequence ID" value="AFZ66983.1"/>
    <property type="molecule type" value="Genomic_DNA"/>
</dbReference>
<accession>K9ZZB3</accession>
<name>K9ZZB3_DEIPD</name>
<proteinExistence type="predicted"/>
<organism evidence="1 2">
    <name type="scientific">Deinococcus peraridilitoris (strain DSM 19664 / LMG 22246 / CIP 109416 / KR-200)</name>
    <dbReference type="NCBI Taxonomy" id="937777"/>
    <lineage>
        <taxon>Bacteria</taxon>
        <taxon>Thermotogati</taxon>
        <taxon>Deinococcota</taxon>
        <taxon>Deinococci</taxon>
        <taxon>Deinococcales</taxon>
        <taxon>Deinococcaceae</taxon>
        <taxon>Deinococcus</taxon>
    </lineage>
</organism>
<sequence>MNVGALGSVGLAREVTWGTAVAPTIFIPFASEGFKDGPEALSELQIRGILDQSPKYAGTLMVSGSLSGVVLPDQIGHLLRAVLGIPTVTGVGPYTHTFNPTQSAWSALSALPSYTFTVVRPSASSLAGQVVQYSGMVCQSLSFKYAANGLLMFDSQWIGKDAASVAAPTVTLPTSTPFNTNCALSRGGGSDATIQDYNLSITNSLEGVKLIGTGNTISRVAFSGARTITIGGAADFQSLALYTAFKNFTQEAWSIVHTQGAHTLTFSVPKALITDAGVAIGGDGRITLSYSGEAQYDTGTSRAFQAQLVNSVASFN</sequence>
<dbReference type="HOGENOM" id="CLU_860105_0_0_0"/>
<keyword evidence="2" id="KW-1185">Reference proteome</keyword>
<dbReference type="InterPro" id="IPR044000">
    <property type="entry name" value="Phage_tube_2"/>
</dbReference>
<dbReference type="Pfam" id="PF18906">
    <property type="entry name" value="Phage_tube_2"/>
    <property type="match status" value="1"/>
</dbReference>
<dbReference type="PATRIC" id="fig|937777.3.peg.1447"/>
<dbReference type="Proteomes" id="UP000010467">
    <property type="component" value="Chromosome"/>
</dbReference>
<dbReference type="RefSeq" id="WP_015235291.1">
    <property type="nucleotide sequence ID" value="NC_019793.1"/>
</dbReference>
<dbReference type="AlphaFoldDB" id="K9ZZB3"/>
<protein>
    <submittedName>
        <fullName evidence="1">Uncharacterized protein</fullName>
    </submittedName>
</protein>
<dbReference type="STRING" id="937777.Deipe_1442"/>
<evidence type="ECO:0000313" key="2">
    <source>
        <dbReference type="Proteomes" id="UP000010467"/>
    </source>
</evidence>
<evidence type="ECO:0000313" key="1">
    <source>
        <dbReference type="EMBL" id="AFZ66983.1"/>
    </source>
</evidence>